<keyword evidence="3 6" id="KW-1133">Transmembrane helix</keyword>
<comment type="subcellular location">
    <subcellularLocation>
        <location evidence="1">Membrane</location>
    </subcellularLocation>
</comment>
<evidence type="ECO:0000313" key="8">
    <source>
        <dbReference type="Proteomes" id="UP001596312"/>
    </source>
</evidence>
<comment type="caution">
    <text evidence="7">The sequence shown here is derived from an EMBL/GenBank/DDBJ whole genome shotgun (WGS) entry which is preliminary data.</text>
</comment>
<gene>
    <name evidence="7" type="ORF">ACFQGH_09295</name>
</gene>
<reference evidence="7 8" key="1">
    <citation type="journal article" date="2019" name="Int. J. Syst. Evol. Microbiol.">
        <title>The Global Catalogue of Microorganisms (GCM) 10K type strain sequencing project: providing services to taxonomists for standard genome sequencing and annotation.</title>
        <authorList>
            <consortium name="The Broad Institute Genomics Platform"/>
            <consortium name="The Broad Institute Genome Sequencing Center for Infectious Disease"/>
            <person name="Wu L."/>
            <person name="Ma J."/>
        </authorList>
    </citation>
    <scope>NUCLEOTIDE SEQUENCE [LARGE SCALE GENOMIC DNA]</scope>
    <source>
        <strain evidence="7 8">CGMCC 1.3240</strain>
    </source>
</reference>
<feature type="region of interest" description="Disordered" evidence="5">
    <location>
        <begin position="248"/>
        <end position="279"/>
    </location>
</feature>
<accession>A0ABD5V1M2</accession>
<evidence type="ECO:0000256" key="2">
    <source>
        <dbReference type="ARBA" id="ARBA00022692"/>
    </source>
</evidence>
<evidence type="ECO:0000256" key="6">
    <source>
        <dbReference type="SAM" id="Phobius"/>
    </source>
</evidence>
<dbReference type="InterPro" id="IPR001733">
    <property type="entry name" value="Peptidase_S26B"/>
</dbReference>
<dbReference type="PANTHER" id="PTHR10806:SF6">
    <property type="entry name" value="SIGNAL PEPTIDASE COMPLEX CATALYTIC SUBUNIT SEC11"/>
    <property type="match status" value="1"/>
</dbReference>
<evidence type="ECO:0000256" key="4">
    <source>
        <dbReference type="ARBA" id="ARBA00023136"/>
    </source>
</evidence>
<dbReference type="Proteomes" id="UP001596312">
    <property type="component" value="Unassembled WGS sequence"/>
</dbReference>
<proteinExistence type="predicted"/>
<organism evidence="7 8">
    <name type="scientific">Halalkalicoccus tibetensis</name>
    <dbReference type="NCBI Taxonomy" id="175632"/>
    <lineage>
        <taxon>Archaea</taxon>
        <taxon>Methanobacteriati</taxon>
        <taxon>Methanobacteriota</taxon>
        <taxon>Stenosarchaea group</taxon>
        <taxon>Halobacteria</taxon>
        <taxon>Halobacteriales</taxon>
        <taxon>Halococcaceae</taxon>
        <taxon>Halalkalicoccus</taxon>
    </lineage>
</organism>
<feature type="transmembrane region" description="Helical" evidence="6">
    <location>
        <begin position="50"/>
        <end position="71"/>
    </location>
</feature>
<evidence type="ECO:0000256" key="3">
    <source>
        <dbReference type="ARBA" id="ARBA00022989"/>
    </source>
</evidence>
<dbReference type="AlphaFoldDB" id="A0ABD5V1M2"/>
<evidence type="ECO:0000256" key="5">
    <source>
        <dbReference type="SAM" id="MobiDB-lite"/>
    </source>
</evidence>
<keyword evidence="8" id="KW-1185">Reference proteome</keyword>
<feature type="region of interest" description="Disordered" evidence="5">
    <location>
        <begin position="1"/>
        <end position="24"/>
    </location>
</feature>
<dbReference type="InterPro" id="IPR019533">
    <property type="entry name" value="Peptidase_S26"/>
</dbReference>
<protein>
    <submittedName>
        <fullName evidence="7">S26 family signal peptidase</fullName>
    </submittedName>
</protein>
<dbReference type="InterPro" id="IPR036286">
    <property type="entry name" value="LexA/Signal_pep-like_sf"/>
</dbReference>
<feature type="compositionally biased region" description="Basic and acidic residues" evidence="5">
    <location>
        <begin position="261"/>
        <end position="273"/>
    </location>
</feature>
<dbReference type="CDD" id="cd06530">
    <property type="entry name" value="S26_SPase_I"/>
    <property type="match status" value="1"/>
</dbReference>
<dbReference type="Gene3D" id="2.10.109.10">
    <property type="entry name" value="Umud Fragment, subunit A"/>
    <property type="match status" value="1"/>
</dbReference>
<dbReference type="RefSeq" id="WP_340603912.1">
    <property type="nucleotide sequence ID" value="NZ_JBBMXV010000003.1"/>
</dbReference>
<evidence type="ECO:0000256" key="1">
    <source>
        <dbReference type="ARBA" id="ARBA00004370"/>
    </source>
</evidence>
<dbReference type="GO" id="GO:0016020">
    <property type="term" value="C:membrane"/>
    <property type="evidence" value="ECO:0007669"/>
    <property type="project" value="UniProtKB-SubCell"/>
</dbReference>
<keyword evidence="2 6" id="KW-0812">Transmembrane</keyword>
<dbReference type="SUPFAM" id="SSF51306">
    <property type="entry name" value="LexA/Signal peptidase"/>
    <property type="match status" value="1"/>
</dbReference>
<dbReference type="EMBL" id="JBHSXQ010000003">
    <property type="protein sequence ID" value="MFC6905387.1"/>
    <property type="molecule type" value="Genomic_DNA"/>
</dbReference>
<name>A0ABD5V1M2_9EURY</name>
<evidence type="ECO:0000313" key="7">
    <source>
        <dbReference type="EMBL" id="MFC6905387.1"/>
    </source>
</evidence>
<keyword evidence="4 6" id="KW-0472">Membrane</keyword>
<dbReference type="PANTHER" id="PTHR10806">
    <property type="entry name" value="SIGNAL PEPTIDASE COMPLEX CATALYTIC SUBUNIT SEC11"/>
    <property type="match status" value="1"/>
</dbReference>
<sequence>MSPPGDDRSPSDEESARADRGREERPETVRGWLHWFWTVDRGGPAVAREFLISVGAVLIVGLLLFSLSGVWPPMVAIESGSMEPSMQPNDLVFITDNERFVNDAAHGETGVVTHEAGQESGYEKFGDHGDVIVFAPNGNDRQVPIIHRAHFWVGEGEDWYDRADPDHIGNAENCGELRNCPAPNDGFITKGDNELTNQRYDQVRGLSGPVESEWVIGTAEIRVPWLGWIRLQLAELAAGGAPQVILETAPEPTDTGVQPFERGEADGMDRTERAGQALT</sequence>